<dbReference type="AlphaFoldDB" id="A0A7I4YYD9"/>
<dbReference type="WBParaSite" id="HCON_00154910-00001">
    <property type="protein sequence ID" value="HCON_00154910-00001"/>
    <property type="gene ID" value="HCON_00154910"/>
</dbReference>
<feature type="region of interest" description="Disordered" evidence="1">
    <location>
        <begin position="85"/>
        <end position="120"/>
    </location>
</feature>
<evidence type="ECO:0000313" key="3">
    <source>
        <dbReference type="WBParaSite" id="HCON_00154910-00001"/>
    </source>
</evidence>
<feature type="compositionally biased region" description="Basic residues" evidence="1">
    <location>
        <begin position="91"/>
        <end position="101"/>
    </location>
</feature>
<evidence type="ECO:0000256" key="1">
    <source>
        <dbReference type="SAM" id="MobiDB-lite"/>
    </source>
</evidence>
<accession>A0A7I4YYD9</accession>
<name>A0A7I4YYD9_HAECO</name>
<proteinExistence type="predicted"/>
<feature type="region of interest" description="Disordered" evidence="1">
    <location>
        <begin position="1"/>
        <end position="73"/>
    </location>
</feature>
<sequence>MVMLMRNSVRSLDEKDTDGNLLPSQRSTGMPRPGSKKGISSDLRSKRDKRDAAADTTATSIKFKDEPPKKKPKITKLHVKCVRDAKAERARHAHPMKRKKENKANGAVGAWIPHGVACRE</sequence>
<organism evidence="2 3">
    <name type="scientific">Haemonchus contortus</name>
    <name type="common">Barber pole worm</name>
    <dbReference type="NCBI Taxonomy" id="6289"/>
    <lineage>
        <taxon>Eukaryota</taxon>
        <taxon>Metazoa</taxon>
        <taxon>Ecdysozoa</taxon>
        <taxon>Nematoda</taxon>
        <taxon>Chromadorea</taxon>
        <taxon>Rhabditida</taxon>
        <taxon>Rhabditina</taxon>
        <taxon>Rhabditomorpha</taxon>
        <taxon>Strongyloidea</taxon>
        <taxon>Trichostrongylidae</taxon>
        <taxon>Haemonchus</taxon>
    </lineage>
</organism>
<dbReference type="Proteomes" id="UP000025227">
    <property type="component" value="Unplaced"/>
</dbReference>
<keyword evidence="2" id="KW-1185">Reference proteome</keyword>
<feature type="compositionally biased region" description="Basic and acidic residues" evidence="1">
    <location>
        <begin position="43"/>
        <end position="53"/>
    </location>
</feature>
<reference evidence="3" key="1">
    <citation type="submission" date="2020-12" db="UniProtKB">
        <authorList>
            <consortium name="WormBaseParasite"/>
        </authorList>
    </citation>
    <scope>IDENTIFICATION</scope>
    <source>
        <strain evidence="3">MHco3</strain>
    </source>
</reference>
<protein>
    <submittedName>
        <fullName evidence="3">Expressed conserved protein</fullName>
    </submittedName>
</protein>
<evidence type="ECO:0000313" key="2">
    <source>
        <dbReference type="Proteomes" id="UP000025227"/>
    </source>
</evidence>